<keyword evidence="4" id="KW-0812">Transmembrane</keyword>
<feature type="transmembrane region" description="Helical" evidence="4">
    <location>
        <begin position="118"/>
        <end position="139"/>
    </location>
</feature>
<evidence type="ECO:0000259" key="5">
    <source>
        <dbReference type="SMART" id="SM00014"/>
    </source>
</evidence>
<keyword evidence="4" id="KW-1133">Transmembrane helix</keyword>
<feature type="domain" description="Phosphatidic acid phosphatase type 2/haloperoxidase" evidence="5">
    <location>
        <begin position="73"/>
        <end position="185"/>
    </location>
</feature>
<feature type="transmembrane region" description="Helical" evidence="4">
    <location>
        <begin position="170"/>
        <end position="188"/>
    </location>
</feature>
<reference evidence="7" key="1">
    <citation type="submission" date="2023-07" db="EMBL/GenBank/DDBJ databases">
        <title>The carbon used by Thiothrix.</title>
        <authorList>
            <person name="Chen L."/>
        </authorList>
    </citation>
    <scope>NUCLEOTIDE SEQUENCE [LARGE SCALE GENOMIC DNA]</scope>
</reference>
<feature type="transmembrane region" description="Helical" evidence="4">
    <location>
        <begin position="223"/>
        <end position="243"/>
    </location>
</feature>
<evidence type="ECO:0000313" key="7">
    <source>
        <dbReference type="Proteomes" id="UP001308005"/>
    </source>
</evidence>
<keyword evidence="7" id="KW-1185">Reference proteome</keyword>
<organism evidence="6 7">
    <name type="scientific">Candidatus Thiothrix phosphatis</name>
    <dbReference type="NCBI Taxonomy" id="3112415"/>
    <lineage>
        <taxon>Bacteria</taxon>
        <taxon>Pseudomonadati</taxon>
        <taxon>Pseudomonadota</taxon>
        <taxon>Gammaproteobacteria</taxon>
        <taxon>Thiotrichales</taxon>
        <taxon>Thiotrichaceae</taxon>
        <taxon>Thiothrix</taxon>
    </lineage>
</organism>
<keyword evidence="4" id="KW-0472">Membrane</keyword>
<dbReference type="Pfam" id="PF01569">
    <property type="entry name" value="PAP2"/>
    <property type="match status" value="1"/>
</dbReference>
<feature type="transmembrane region" description="Helical" evidence="4">
    <location>
        <begin position="73"/>
        <end position="91"/>
    </location>
</feature>
<comment type="caution">
    <text evidence="6">The sequence shown here is derived from an EMBL/GenBank/DDBJ whole genome shotgun (WGS) entry which is preliminary data.</text>
</comment>
<feature type="transmembrane region" description="Helical" evidence="4">
    <location>
        <begin position="12"/>
        <end position="33"/>
    </location>
</feature>
<dbReference type="RefSeq" id="WP_324694630.1">
    <property type="nucleotide sequence ID" value="NZ_JAYMYJ010000090.1"/>
</dbReference>
<sequence>MRDELETIGVPVLLMLLLAATIGGFGLNTALFLHLQQWFALWPDAVWENITLLGDALASLALLGLLAFRHPQLLPTGLLAGLVATLLTRSLKPLLAMERPLAVLGQQVHVAGIELQTFSFPSGHTTAAFVVAGVYALVLQRGRLTALLYCAALLVGCSRIAVGAHWPMDVAAGAACGWFSAWVGWKLANHWRWPATSGGQQTLAGLFLLFALLLFWLDSGYPQAFWLQMAIAAASAGSCIAALRLRWRKPAPRPTP</sequence>
<evidence type="ECO:0000256" key="4">
    <source>
        <dbReference type="SAM" id="Phobius"/>
    </source>
</evidence>
<dbReference type="EC" id="3.6.1.27" evidence="1"/>
<feature type="transmembrane region" description="Helical" evidence="4">
    <location>
        <begin position="200"/>
        <end position="217"/>
    </location>
</feature>
<gene>
    <name evidence="6" type="ORF">VSS37_09440</name>
</gene>
<dbReference type="SUPFAM" id="SSF48317">
    <property type="entry name" value="Acid phosphatase/Vanadium-dependent haloperoxidase"/>
    <property type="match status" value="1"/>
</dbReference>
<evidence type="ECO:0000256" key="1">
    <source>
        <dbReference type="ARBA" id="ARBA00012374"/>
    </source>
</evidence>
<evidence type="ECO:0000313" key="6">
    <source>
        <dbReference type="EMBL" id="MEB4591200.1"/>
    </source>
</evidence>
<dbReference type="SMART" id="SM00014">
    <property type="entry name" value="acidPPc"/>
    <property type="match status" value="1"/>
</dbReference>
<dbReference type="Gene3D" id="1.20.144.10">
    <property type="entry name" value="Phosphatidic acid phosphatase type 2/haloperoxidase"/>
    <property type="match status" value="1"/>
</dbReference>
<comment type="catalytic activity">
    <reaction evidence="3">
        <text>di-trans,octa-cis-undecaprenyl diphosphate + H2O = di-trans,octa-cis-undecaprenyl phosphate + phosphate + H(+)</text>
        <dbReference type="Rhea" id="RHEA:28094"/>
        <dbReference type="ChEBI" id="CHEBI:15377"/>
        <dbReference type="ChEBI" id="CHEBI:15378"/>
        <dbReference type="ChEBI" id="CHEBI:43474"/>
        <dbReference type="ChEBI" id="CHEBI:58405"/>
        <dbReference type="ChEBI" id="CHEBI:60392"/>
        <dbReference type="EC" id="3.6.1.27"/>
    </reaction>
</comment>
<name>A0ABU6CWP0_9GAMM</name>
<dbReference type="PANTHER" id="PTHR14969:SF13">
    <property type="entry name" value="AT30094P"/>
    <property type="match status" value="1"/>
</dbReference>
<protein>
    <recommendedName>
        <fullName evidence="1">undecaprenyl-diphosphate phosphatase</fullName>
        <ecNumber evidence="1">3.6.1.27</ecNumber>
    </recommendedName>
    <alternativeName>
        <fullName evidence="2">Undecaprenyl pyrophosphate phosphatase</fullName>
    </alternativeName>
</protein>
<proteinExistence type="predicted"/>
<dbReference type="InterPro" id="IPR000326">
    <property type="entry name" value="PAP2/HPO"/>
</dbReference>
<accession>A0ABU6CWP0</accession>
<feature type="transmembrane region" description="Helical" evidence="4">
    <location>
        <begin position="45"/>
        <end position="66"/>
    </location>
</feature>
<reference evidence="6 7" key="2">
    <citation type="submission" date="2024-01" db="EMBL/GenBank/DDBJ databases">
        <authorList>
            <person name="Xie X."/>
        </authorList>
    </citation>
    <scope>NUCLEOTIDE SEQUENCE [LARGE SCALE GENOMIC DNA]</scope>
    <source>
        <strain evidence="6">SCUT-1</strain>
    </source>
</reference>
<evidence type="ECO:0000256" key="2">
    <source>
        <dbReference type="ARBA" id="ARBA00032707"/>
    </source>
</evidence>
<evidence type="ECO:0000256" key="3">
    <source>
        <dbReference type="ARBA" id="ARBA00047594"/>
    </source>
</evidence>
<feature type="transmembrane region" description="Helical" evidence="4">
    <location>
        <begin position="146"/>
        <end position="164"/>
    </location>
</feature>
<dbReference type="CDD" id="cd01610">
    <property type="entry name" value="PAP2_like"/>
    <property type="match status" value="1"/>
</dbReference>
<dbReference type="EMBL" id="JAYMYJ010000090">
    <property type="protein sequence ID" value="MEB4591200.1"/>
    <property type="molecule type" value="Genomic_DNA"/>
</dbReference>
<dbReference type="PANTHER" id="PTHR14969">
    <property type="entry name" value="SPHINGOSINE-1-PHOSPHATE PHOSPHOHYDROLASE"/>
    <property type="match status" value="1"/>
</dbReference>
<dbReference type="Proteomes" id="UP001308005">
    <property type="component" value="Unassembled WGS sequence"/>
</dbReference>
<dbReference type="InterPro" id="IPR036938">
    <property type="entry name" value="PAP2/HPO_sf"/>
</dbReference>